<dbReference type="HOGENOM" id="CLU_2389179_0_0_1"/>
<proteinExistence type="predicted"/>
<keyword evidence="3" id="KW-1185">Reference proteome</keyword>
<dbReference type="Proteomes" id="UP000017836">
    <property type="component" value="Unassembled WGS sequence"/>
</dbReference>
<evidence type="ECO:0000313" key="2">
    <source>
        <dbReference type="EMBL" id="ERM99377.1"/>
    </source>
</evidence>
<gene>
    <name evidence="2" type="ORF">AMTR_s00235p00023410</name>
</gene>
<reference evidence="3" key="1">
    <citation type="journal article" date="2013" name="Science">
        <title>The Amborella genome and the evolution of flowering plants.</title>
        <authorList>
            <consortium name="Amborella Genome Project"/>
        </authorList>
    </citation>
    <scope>NUCLEOTIDE SEQUENCE [LARGE SCALE GENOMIC DNA]</scope>
</reference>
<feature type="compositionally biased region" description="Acidic residues" evidence="1">
    <location>
        <begin position="21"/>
        <end position="40"/>
    </location>
</feature>
<feature type="region of interest" description="Disordered" evidence="1">
    <location>
        <begin position="1"/>
        <end position="94"/>
    </location>
</feature>
<dbReference type="EMBL" id="KI395020">
    <property type="protein sequence ID" value="ERM99377.1"/>
    <property type="molecule type" value="Genomic_DNA"/>
</dbReference>
<dbReference type="AlphaFoldDB" id="W1NUU7"/>
<evidence type="ECO:0000313" key="3">
    <source>
        <dbReference type="Proteomes" id="UP000017836"/>
    </source>
</evidence>
<dbReference type="Gramene" id="ERM99377">
    <property type="protein sequence ID" value="ERM99377"/>
    <property type="gene ID" value="AMTR_s00235p00023410"/>
</dbReference>
<evidence type="ECO:0000256" key="1">
    <source>
        <dbReference type="SAM" id="MobiDB-lite"/>
    </source>
</evidence>
<feature type="compositionally biased region" description="Acidic residues" evidence="1">
    <location>
        <begin position="49"/>
        <end position="65"/>
    </location>
</feature>
<name>W1NUU7_AMBTC</name>
<accession>W1NUU7</accession>
<protein>
    <submittedName>
        <fullName evidence="2">Uncharacterized protein</fullName>
    </submittedName>
</protein>
<sequence>MPPQEDGFEGASSLEALSSDNDVDEDMEGCDSEDEEEASSSEDSSSNNDADEGMEGSDSEDEEEASSSGLVPPSAVPLPPVRANNEAALYDCIS</sequence>
<organism evidence="2 3">
    <name type="scientific">Amborella trichopoda</name>
    <dbReference type="NCBI Taxonomy" id="13333"/>
    <lineage>
        <taxon>Eukaryota</taxon>
        <taxon>Viridiplantae</taxon>
        <taxon>Streptophyta</taxon>
        <taxon>Embryophyta</taxon>
        <taxon>Tracheophyta</taxon>
        <taxon>Spermatophyta</taxon>
        <taxon>Magnoliopsida</taxon>
        <taxon>Amborellales</taxon>
        <taxon>Amborellaceae</taxon>
        <taxon>Amborella</taxon>
    </lineage>
</organism>